<keyword evidence="3" id="KW-0012">Acyltransferase</keyword>
<keyword evidence="4" id="KW-1185">Reference proteome</keyword>
<feature type="transmembrane region" description="Helical" evidence="1">
    <location>
        <begin position="325"/>
        <end position="344"/>
    </location>
</feature>
<feature type="transmembrane region" description="Helical" evidence="1">
    <location>
        <begin position="170"/>
        <end position="187"/>
    </location>
</feature>
<feature type="transmembrane region" description="Helical" evidence="1">
    <location>
        <begin position="47"/>
        <end position="73"/>
    </location>
</feature>
<dbReference type="RefSeq" id="WP_161036341.1">
    <property type="nucleotide sequence ID" value="NZ_WWCL01000004.1"/>
</dbReference>
<evidence type="ECO:0000259" key="2">
    <source>
        <dbReference type="Pfam" id="PF01757"/>
    </source>
</evidence>
<feature type="domain" description="Acyltransferase 3" evidence="2">
    <location>
        <begin position="16"/>
        <end position="338"/>
    </location>
</feature>
<keyword evidence="1" id="KW-1133">Transmembrane helix</keyword>
<keyword evidence="1" id="KW-0812">Transmembrane</keyword>
<dbReference type="EMBL" id="WWCL01000004">
    <property type="protein sequence ID" value="MYN46876.1"/>
    <property type="molecule type" value="Genomic_DNA"/>
</dbReference>
<dbReference type="Pfam" id="PF01757">
    <property type="entry name" value="Acyl_transf_3"/>
    <property type="match status" value="1"/>
</dbReference>
<organism evidence="3 4">
    <name type="scientific">Duganella fentianensis</name>
    <dbReference type="NCBI Taxonomy" id="2692177"/>
    <lineage>
        <taxon>Bacteria</taxon>
        <taxon>Pseudomonadati</taxon>
        <taxon>Pseudomonadota</taxon>
        <taxon>Betaproteobacteria</taxon>
        <taxon>Burkholderiales</taxon>
        <taxon>Oxalobacteraceae</taxon>
        <taxon>Telluria group</taxon>
        <taxon>Duganella</taxon>
    </lineage>
</organism>
<feature type="transmembrane region" description="Helical" evidence="1">
    <location>
        <begin position="20"/>
        <end position="35"/>
    </location>
</feature>
<dbReference type="GO" id="GO:0016020">
    <property type="term" value="C:membrane"/>
    <property type="evidence" value="ECO:0007669"/>
    <property type="project" value="TreeGrafter"/>
</dbReference>
<feature type="transmembrane region" description="Helical" evidence="1">
    <location>
        <begin position="263"/>
        <end position="281"/>
    </location>
</feature>
<evidence type="ECO:0000313" key="3">
    <source>
        <dbReference type="EMBL" id="MYN46876.1"/>
    </source>
</evidence>
<feature type="transmembrane region" description="Helical" evidence="1">
    <location>
        <begin position="301"/>
        <end position="320"/>
    </location>
</feature>
<dbReference type="GO" id="GO:0000271">
    <property type="term" value="P:polysaccharide biosynthetic process"/>
    <property type="evidence" value="ECO:0007669"/>
    <property type="project" value="TreeGrafter"/>
</dbReference>
<evidence type="ECO:0000313" key="4">
    <source>
        <dbReference type="Proteomes" id="UP000444316"/>
    </source>
</evidence>
<keyword evidence="1" id="KW-0472">Membrane</keyword>
<dbReference type="GO" id="GO:0016747">
    <property type="term" value="F:acyltransferase activity, transferring groups other than amino-acyl groups"/>
    <property type="evidence" value="ECO:0007669"/>
    <property type="project" value="InterPro"/>
</dbReference>
<name>A0A845I5H7_9BURK</name>
<accession>A0A845I5H7</accession>
<keyword evidence="3" id="KW-0808">Transferase</keyword>
<dbReference type="PANTHER" id="PTHR23028:SF131">
    <property type="entry name" value="BLR2367 PROTEIN"/>
    <property type="match status" value="1"/>
</dbReference>
<dbReference type="AlphaFoldDB" id="A0A845I5H7"/>
<dbReference type="Proteomes" id="UP000444316">
    <property type="component" value="Unassembled WGS sequence"/>
</dbReference>
<dbReference type="InterPro" id="IPR002656">
    <property type="entry name" value="Acyl_transf_3_dom"/>
</dbReference>
<comment type="caution">
    <text evidence="3">The sequence shown here is derived from an EMBL/GenBank/DDBJ whole genome shotgun (WGS) entry which is preliminary data.</text>
</comment>
<feature type="transmembrane region" description="Helical" evidence="1">
    <location>
        <begin position="194"/>
        <end position="214"/>
    </location>
</feature>
<protein>
    <submittedName>
        <fullName evidence="3">Acyltransferase family protein</fullName>
    </submittedName>
</protein>
<gene>
    <name evidence="3" type="ORF">GTP23_17685</name>
</gene>
<dbReference type="InterPro" id="IPR050879">
    <property type="entry name" value="Acyltransferase_3"/>
</dbReference>
<dbReference type="PANTHER" id="PTHR23028">
    <property type="entry name" value="ACETYLTRANSFERASE"/>
    <property type="match status" value="1"/>
</dbReference>
<sequence>MQATRTLASAIASNDNSFNLVRLIAALLVVLFHAGEHNTVAPGPDPLSALMLPVADSGALAVDVFFVLSGLFITQSWMRDPDLLRFTVRRVARLVPGLLVCLALTTCVAVISFSPRGMAGLADPAPWRYIFNGAMLHWLVYIIPPAELAIPDVLGGAALNGSLWTVYWEGRMYVMVALIGAAAILPMRRWMMVMSLLLALAAFQFPTVLAGYIWEARLWSLFLCGMLLQTLAEQVRIGVRPFLVACALLALNSTRWLDLEHQALTVFGVNLVAVTLALWVGSSRLLGSRWLPWRHLQRHDYSYAIYIYHWPVMLMLKAVLPPVGIWAMLAATLAIVLPLSVFSWHCVEAPALAYVRAKLAGRRAASASSAA</sequence>
<proteinExistence type="predicted"/>
<feature type="transmembrane region" description="Helical" evidence="1">
    <location>
        <begin position="94"/>
        <end position="114"/>
    </location>
</feature>
<evidence type="ECO:0000256" key="1">
    <source>
        <dbReference type="SAM" id="Phobius"/>
    </source>
</evidence>
<reference evidence="3" key="1">
    <citation type="submission" date="2019-12" db="EMBL/GenBank/DDBJ databases">
        <title>Novel species isolated from a subtropical stream in China.</title>
        <authorList>
            <person name="Lu H."/>
        </authorList>
    </citation>
    <scope>NUCLEOTIDE SEQUENCE [LARGE SCALE GENOMIC DNA]</scope>
    <source>
        <strain evidence="3">FT93W</strain>
    </source>
</reference>